<evidence type="ECO:0000313" key="3">
    <source>
        <dbReference type="Proteomes" id="UP000523079"/>
    </source>
</evidence>
<dbReference type="AlphaFoldDB" id="A0A7W3INS6"/>
<dbReference type="EMBL" id="JACGWT010000001">
    <property type="protein sequence ID" value="MBA8792475.1"/>
    <property type="molecule type" value="Genomic_DNA"/>
</dbReference>
<name>A0A7W3INS6_9ACTN</name>
<reference evidence="2 3" key="1">
    <citation type="submission" date="2020-07" db="EMBL/GenBank/DDBJ databases">
        <title>Sequencing the genomes of 1000 actinobacteria strains.</title>
        <authorList>
            <person name="Klenk H.-P."/>
        </authorList>
    </citation>
    <scope>NUCLEOTIDE SEQUENCE [LARGE SCALE GENOMIC DNA]</scope>
    <source>
        <strain evidence="2 3">DSM 100723</strain>
    </source>
</reference>
<evidence type="ECO:0000313" key="2">
    <source>
        <dbReference type="EMBL" id="MBA8792475.1"/>
    </source>
</evidence>
<sequence>MTVIDAPTSSATLDPTGAAGATGHDLVFVGAGASTAYTLVALLDVLAEHPVPEVPLRLAAVDRASDAFSGLPYGDRAARTCLLITSLHDFLPDEERGRFSRWLAENKHWVFDELHATAGAWGRTWWSRHRDAIARDDFDLIFLPRYVFGAYLKDLARRAIARAEDSGRARVSVLRDEVLGVRRDGSGYEIVGAEYRLRADRVVLAVGSPPAAPRLAEGADAADAVLLDDPFADLPAALRAVGARLDRQADQPAHPAHVVIIGGNASAMDVLYQVNDLDGAGTAVVTVLCPSGELPAKIVDHPAAPGFEPAELQALAHSETVRAAELYAAAVLDIGHGREAGFTAADTLAPVSQAVIALLPRLSPEETTEFAGRWGAQLGRHQRRAGAEYWEVVERLTAEDRFALVAGSFTGLAVASDGTTAVEYVGPDGPTQLDRPADVVVNCAGPGGDLRLAAPRLLGQLIEDGVCQPSHLGAGIAVGEGLRAADGLWVMGPLLSGNVVDGRPIWHMEHCGRISAYGTELGRRLAGELGDAEDAAA</sequence>
<comment type="caution">
    <text evidence="2">The sequence shown here is derived from an EMBL/GenBank/DDBJ whole genome shotgun (WGS) entry which is preliminary data.</text>
</comment>
<dbReference type="PANTHER" id="PTHR40254:SF1">
    <property type="entry name" value="BLR0577 PROTEIN"/>
    <property type="match status" value="1"/>
</dbReference>
<feature type="domain" description="FAD-dependent urate hydroxylase HpyO/Asp monooxygenase CreE-like FAD/NAD(P)-binding" evidence="1">
    <location>
        <begin position="27"/>
        <end position="208"/>
    </location>
</feature>
<dbReference type="Proteomes" id="UP000523079">
    <property type="component" value="Unassembled WGS sequence"/>
</dbReference>
<dbReference type="InterPro" id="IPR036188">
    <property type="entry name" value="FAD/NAD-bd_sf"/>
</dbReference>
<dbReference type="RefSeq" id="WP_182558128.1">
    <property type="nucleotide sequence ID" value="NZ_JACGWT010000001.1"/>
</dbReference>
<accession>A0A7W3INS6</accession>
<dbReference type="InterPro" id="IPR038732">
    <property type="entry name" value="HpyO/CreE_NAD-binding"/>
</dbReference>
<gene>
    <name evidence="2" type="ORF">FHX74_000069</name>
</gene>
<dbReference type="PANTHER" id="PTHR40254">
    <property type="entry name" value="BLR0577 PROTEIN"/>
    <property type="match status" value="1"/>
</dbReference>
<organism evidence="2 3">
    <name type="scientific">Microlunatus kandeliicorticis</name>
    <dbReference type="NCBI Taxonomy" id="1759536"/>
    <lineage>
        <taxon>Bacteria</taxon>
        <taxon>Bacillati</taxon>
        <taxon>Actinomycetota</taxon>
        <taxon>Actinomycetes</taxon>
        <taxon>Propionibacteriales</taxon>
        <taxon>Propionibacteriaceae</taxon>
        <taxon>Microlunatus</taxon>
    </lineage>
</organism>
<dbReference type="InterPro" id="IPR052189">
    <property type="entry name" value="L-asp_N-monooxygenase_NS-form"/>
</dbReference>
<proteinExistence type="predicted"/>
<keyword evidence="3" id="KW-1185">Reference proteome</keyword>
<dbReference type="Gene3D" id="3.50.50.60">
    <property type="entry name" value="FAD/NAD(P)-binding domain"/>
    <property type="match status" value="1"/>
</dbReference>
<dbReference type="SUPFAM" id="SSF51905">
    <property type="entry name" value="FAD/NAD(P)-binding domain"/>
    <property type="match status" value="2"/>
</dbReference>
<evidence type="ECO:0000259" key="1">
    <source>
        <dbReference type="Pfam" id="PF13454"/>
    </source>
</evidence>
<dbReference type="Pfam" id="PF13454">
    <property type="entry name" value="NAD_binding_9"/>
    <property type="match status" value="1"/>
</dbReference>
<protein>
    <submittedName>
        <fullName evidence="2">Putative NAD(P)/FAD-binding protein YdhS</fullName>
    </submittedName>
</protein>